<dbReference type="EMBL" id="ACFE01000002">
    <property type="protein sequence ID" value="EEE17274.1"/>
    <property type="molecule type" value="Genomic_DNA"/>
</dbReference>
<organism evidence="4 5">
    <name type="scientific">Lancefieldella rimae (strain ATCC 49626 / DSM 7090 / CCUG 31168 / NBRC 15546 / VPI D140H-11A)</name>
    <name type="common">Atopobium rimae</name>
    <dbReference type="NCBI Taxonomy" id="553184"/>
    <lineage>
        <taxon>Bacteria</taxon>
        <taxon>Bacillati</taxon>
        <taxon>Actinomycetota</taxon>
        <taxon>Coriobacteriia</taxon>
        <taxon>Coriobacteriales</taxon>
        <taxon>Atopobiaceae</taxon>
        <taxon>Lancefieldella</taxon>
    </lineage>
</organism>
<evidence type="ECO:0000256" key="2">
    <source>
        <dbReference type="SAM" id="Phobius"/>
    </source>
</evidence>
<proteinExistence type="inferred from homology"/>
<gene>
    <name evidence="4" type="ORF">ATORI0001_1573</name>
</gene>
<feature type="transmembrane region" description="Helical" evidence="2">
    <location>
        <begin position="67"/>
        <end position="86"/>
    </location>
</feature>
<keyword evidence="2" id="KW-0812">Transmembrane</keyword>
<evidence type="ECO:0000259" key="3">
    <source>
        <dbReference type="Pfam" id="PF01478"/>
    </source>
</evidence>
<dbReference type="GeneID" id="84904740"/>
<dbReference type="PANTHER" id="PTHR30487">
    <property type="entry name" value="TYPE 4 PREPILIN-LIKE PROTEINS LEADER PEPTIDE-PROCESSING ENZYME"/>
    <property type="match status" value="1"/>
</dbReference>
<accession>B9CMN0</accession>
<protein>
    <submittedName>
        <fullName evidence="4">Peptidase, A24 family</fullName>
    </submittedName>
</protein>
<dbReference type="RefSeq" id="WP_003149044.1">
    <property type="nucleotide sequence ID" value="NZ_ACFE01000002.1"/>
</dbReference>
<dbReference type="Pfam" id="PF01478">
    <property type="entry name" value="Peptidase_A24"/>
    <property type="match status" value="1"/>
</dbReference>
<dbReference type="GO" id="GO:0005886">
    <property type="term" value="C:plasma membrane"/>
    <property type="evidence" value="ECO:0007669"/>
    <property type="project" value="TreeGrafter"/>
</dbReference>
<evidence type="ECO:0000313" key="5">
    <source>
        <dbReference type="Proteomes" id="UP000004070"/>
    </source>
</evidence>
<dbReference type="InterPro" id="IPR000045">
    <property type="entry name" value="Prepilin_IV_endopep_pep"/>
</dbReference>
<feature type="domain" description="Prepilin type IV endopeptidase peptidase" evidence="3">
    <location>
        <begin position="17"/>
        <end position="128"/>
    </location>
</feature>
<dbReference type="GO" id="GO:0006465">
    <property type="term" value="P:signal peptide processing"/>
    <property type="evidence" value="ECO:0007669"/>
    <property type="project" value="TreeGrafter"/>
</dbReference>
<dbReference type="InterPro" id="IPR050882">
    <property type="entry name" value="Prepilin_peptidase/N-MTase"/>
</dbReference>
<comment type="caution">
    <text evidence="4">The sequence shown here is derived from an EMBL/GenBank/DDBJ whole genome shotgun (WGS) entry which is preliminary data.</text>
</comment>
<comment type="similarity">
    <text evidence="1">Belongs to the peptidase A24 family.</text>
</comment>
<feature type="transmembrane region" description="Helical" evidence="2">
    <location>
        <begin position="6"/>
        <end position="25"/>
    </location>
</feature>
<reference evidence="4 5" key="1">
    <citation type="submission" date="2009-01" db="EMBL/GenBank/DDBJ databases">
        <authorList>
            <person name="Madupu R."/>
            <person name="Sebastian Y."/>
            <person name="Durkin A.S."/>
            <person name="Torralba M."/>
            <person name="Methe B."/>
            <person name="Sutton G.G."/>
            <person name="Strausberg R.L."/>
            <person name="Nelson K.E."/>
        </authorList>
    </citation>
    <scope>NUCLEOTIDE SEQUENCE [LARGE SCALE GENOMIC DNA]</scope>
    <source>
        <strain evidence="4 5">ATCC 49626</strain>
    </source>
</reference>
<keyword evidence="2" id="KW-0472">Membrane</keyword>
<keyword evidence="2" id="KW-1133">Transmembrane helix</keyword>
<feature type="transmembrane region" description="Helical" evidence="2">
    <location>
        <begin position="117"/>
        <end position="138"/>
    </location>
</feature>
<dbReference type="PANTHER" id="PTHR30487:SF0">
    <property type="entry name" value="PREPILIN LEADER PEPTIDASE_N-METHYLTRANSFERASE-RELATED"/>
    <property type="match status" value="1"/>
</dbReference>
<feature type="transmembrane region" description="Helical" evidence="2">
    <location>
        <begin position="158"/>
        <end position="179"/>
    </location>
</feature>
<dbReference type="AlphaFoldDB" id="B9CMN0"/>
<evidence type="ECO:0000313" key="4">
    <source>
        <dbReference type="EMBL" id="EEE17274.1"/>
    </source>
</evidence>
<dbReference type="Gene3D" id="1.20.120.1220">
    <property type="match status" value="1"/>
</dbReference>
<dbReference type="eggNOG" id="COG1989">
    <property type="taxonomic scope" value="Bacteria"/>
</dbReference>
<evidence type="ECO:0000256" key="1">
    <source>
        <dbReference type="ARBA" id="ARBA00005801"/>
    </source>
</evidence>
<sequence length="180" mass="19507">MGDFLTRPSPWVCIGVLMVMGIATVCDIKTRTIPHEVPLLLGALWVIDVCSAAATPTKGWEMSAGGSLMRSACMLMALLATSKFFILITKQAGIGGGDIKMLSSLALILGFEDLCVVIFSACALSVMFFFLASFVNTIRKREGDKKQIMSSLEDIRKITFPFAPFVSLGVVICFAVSYYL</sequence>
<dbReference type="GO" id="GO:0004190">
    <property type="term" value="F:aspartic-type endopeptidase activity"/>
    <property type="evidence" value="ECO:0007669"/>
    <property type="project" value="InterPro"/>
</dbReference>
<name>B9CMN0_LANR4</name>
<dbReference type="Proteomes" id="UP000004070">
    <property type="component" value="Unassembled WGS sequence"/>
</dbReference>
<dbReference type="STRING" id="1383.IV60_GL000961"/>